<dbReference type="EMBL" id="JBHSEP010000010">
    <property type="protein sequence ID" value="MFC4599530.1"/>
    <property type="molecule type" value="Genomic_DNA"/>
</dbReference>
<comment type="caution">
    <text evidence="2">The sequence shown here is derived from an EMBL/GenBank/DDBJ whole genome shotgun (WGS) entry which is preliminary data.</text>
</comment>
<dbReference type="InterPro" id="IPR024775">
    <property type="entry name" value="DinB-like"/>
</dbReference>
<evidence type="ECO:0000313" key="3">
    <source>
        <dbReference type="Proteomes" id="UP001596028"/>
    </source>
</evidence>
<reference evidence="3" key="1">
    <citation type="journal article" date="2019" name="Int. J. Syst. Evol. Microbiol.">
        <title>The Global Catalogue of Microorganisms (GCM) 10K type strain sequencing project: providing services to taxonomists for standard genome sequencing and annotation.</title>
        <authorList>
            <consortium name="The Broad Institute Genomics Platform"/>
            <consortium name="The Broad Institute Genome Sequencing Center for Infectious Disease"/>
            <person name="Wu L."/>
            <person name="Ma J."/>
        </authorList>
    </citation>
    <scope>NUCLEOTIDE SEQUENCE [LARGE SCALE GENOMIC DNA]</scope>
    <source>
        <strain evidence="3">CCUG 49571</strain>
    </source>
</reference>
<dbReference type="RefSeq" id="WP_378097503.1">
    <property type="nucleotide sequence ID" value="NZ_JBHSEP010000010.1"/>
</dbReference>
<keyword evidence="3" id="KW-1185">Reference proteome</keyword>
<protein>
    <submittedName>
        <fullName evidence="2">DinB family protein</fullName>
    </submittedName>
</protein>
<proteinExistence type="predicted"/>
<evidence type="ECO:0000313" key="2">
    <source>
        <dbReference type="EMBL" id="MFC4599530.1"/>
    </source>
</evidence>
<dbReference type="Proteomes" id="UP001596028">
    <property type="component" value="Unassembled WGS sequence"/>
</dbReference>
<gene>
    <name evidence="2" type="ORF">ACFO3S_14865</name>
</gene>
<organism evidence="2 3">
    <name type="scientific">Cohnella hongkongensis</name>
    <dbReference type="NCBI Taxonomy" id="178337"/>
    <lineage>
        <taxon>Bacteria</taxon>
        <taxon>Bacillati</taxon>
        <taxon>Bacillota</taxon>
        <taxon>Bacilli</taxon>
        <taxon>Bacillales</taxon>
        <taxon>Paenibacillaceae</taxon>
        <taxon>Cohnella</taxon>
    </lineage>
</organism>
<accession>A0ABV9FET9</accession>
<dbReference type="Gene3D" id="1.20.120.450">
    <property type="entry name" value="dinb family like domain"/>
    <property type="match status" value="1"/>
</dbReference>
<sequence>MSQTPVSIENYVRTHDLLQEAIAGLSDEQLVWKASEKSWSVTEVLTHLADHNLVVSFRLREVLAGSEARLPAFAQDEWVSGQRANAAKAADALDVFRALLLYNSLLFRRLSPEDWNKSGVSFKGQTVTVAAIAQAFIDHVHHHLGQIERIKQGEKRARESSGAF</sequence>
<dbReference type="InterPro" id="IPR034660">
    <property type="entry name" value="DinB/YfiT-like"/>
</dbReference>
<dbReference type="Pfam" id="PF12867">
    <property type="entry name" value="DinB_2"/>
    <property type="match status" value="1"/>
</dbReference>
<name>A0ABV9FET9_9BACL</name>
<feature type="domain" description="DinB-like" evidence="1">
    <location>
        <begin position="11"/>
        <end position="147"/>
    </location>
</feature>
<dbReference type="SUPFAM" id="SSF109854">
    <property type="entry name" value="DinB/YfiT-like putative metalloenzymes"/>
    <property type="match status" value="1"/>
</dbReference>
<evidence type="ECO:0000259" key="1">
    <source>
        <dbReference type="Pfam" id="PF12867"/>
    </source>
</evidence>